<dbReference type="EMBL" id="CP136893">
    <property type="protein sequence ID" value="WOL03605.1"/>
    <property type="molecule type" value="Genomic_DNA"/>
</dbReference>
<dbReference type="PROSITE" id="PS00671">
    <property type="entry name" value="D_2_HYDROXYACID_DH_3"/>
    <property type="match status" value="1"/>
</dbReference>
<name>A0AAQ3K9J8_9LILI</name>
<keyword evidence="1 2" id="KW-0560">Oxidoreductase</keyword>
<dbReference type="FunFam" id="3.40.50.720:FF:000291">
    <property type="entry name" value="Phosphoglycerate dehydrogenase, putative, 33424-31403"/>
    <property type="match status" value="1"/>
</dbReference>
<dbReference type="GO" id="GO:0004617">
    <property type="term" value="F:phosphoglycerate dehydrogenase activity"/>
    <property type="evidence" value="ECO:0007669"/>
    <property type="project" value="TreeGrafter"/>
</dbReference>
<evidence type="ECO:0000259" key="5">
    <source>
        <dbReference type="Pfam" id="PF02826"/>
    </source>
</evidence>
<dbReference type="InterPro" id="IPR036291">
    <property type="entry name" value="NAD(P)-bd_dom_sf"/>
</dbReference>
<dbReference type="CDD" id="cd12175">
    <property type="entry name" value="2-Hacid_dh_11"/>
    <property type="match status" value="1"/>
</dbReference>
<reference evidence="6 7" key="1">
    <citation type="submission" date="2023-10" db="EMBL/GenBank/DDBJ databases">
        <title>Chromosome-scale genome assembly provides insights into flower coloration mechanisms of Canna indica.</title>
        <authorList>
            <person name="Li C."/>
        </authorList>
    </citation>
    <scope>NUCLEOTIDE SEQUENCE [LARGE SCALE GENOMIC DNA]</scope>
    <source>
        <tissue evidence="6">Flower</tissue>
    </source>
</reference>
<dbReference type="SUPFAM" id="SSF52283">
    <property type="entry name" value="Formate/glycerate dehydrogenase catalytic domain-like"/>
    <property type="match status" value="1"/>
</dbReference>
<feature type="domain" description="D-isomer specific 2-hydroxyacid dehydrogenase NAD-binding" evidence="5">
    <location>
        <begin position="236"/>
        <end position="425"/>
    </location>
</feature>
<accession>A0AAQ3K9J8</accession>
<evidence type="ECO:0000259" key="4">
    <source>
        <dbReference type="Pfam" id="PF00389"/>
    </source>
</evidence>
<dbReference type="GO" id="GO:0051287">
    <property type="term" value="F:NAD binding"/>
    <property type="evidence" value="ECO:0007669"/>
    <property type="project" value="InterPro"/>
</dbReference>
<evidence type="ECO:0000313" key="6">
    <source>
        <dbReference type="EMBL" id="WOL03605.1"/>
    </source>
</evidence>
<proteinExistence type="inferred from homology"/>
<dbReference type="Pfam" id="PF02826">
    <property type="entry name" value="2-Hacid_dh_C"/>
    <property type="match status" value="1"/>
</dbReference>
<dbReference type="InterPro" id="IPR029753">
    <property type="entry name" value="D-isomer_DH_CS"/>
</dbReference>
<dbReference type="InterPro" id="IPR006139">
    <property type="entry name" value="D-isomer_2_OHA_DH_cat_dom"/>
</dbReference>
<evidence type="ECO:0000256" key="1">
    <source>
        <dbReference type="ARBA" id="ARBA00023002"/>
    </source>
</evidence>
<dbReference type="Gene3D" id="3.40.50.720">
    <property type="entry name" value="NAD(P)-binding Rossmann-like Domain"/>
    <property type="match status" value="2"/>
</dbReference>
<sequence>MLGEPNQLGTIELGRPKLAFDHKYKIRIRIRNASPTYRLLLIGWLMVHNSRVLVFITSSTWQSDIRLPLKRRLQHRQSGRQCETHELRRSPRRFRRSPHLLPPKPPLSDFSRMGEAAVEMINDDDVINVLFCGHEYPTSTNYTREYLKGSPFIKVDEVAQDEVADVIHRYDICVPKHKHLDAKLISKAVNMKLIVQYGVGLDGVDIEAATQCNIKVARIPGSGTGNSASCAEMAIYLMLGLLRKQKEMEAVLKQKKLGMPMGETLLGKTVFILGFGSIGVDLAKRLRVFGVKILATKRSWSSTLLQSNGTCTNAPSDEVDQLVDKKGGTESLYEFAAEADIVVTCLTLNSETAGIVDGKFLSSMKKGALLVNIARGGLLDYDSVYQHLESGHLGGLAMDVAWTEPFDPEDPILKFPNVLITPHLAGITELSYRSMAKVVGDCALWLHAGKPLSGTGIQIVN</sequence>
<dbReference type="PANTHER" id="PTHR42938">
    <property type="entry name" value="FORMATE DEHYDROGENASE 1"/>
    <property type="match status" value="1"/>
</dbReference>
<gene>
    <name evidence="6" type="ORF">Cni_G12325</name>
</gene>
<keyword evidence="7" id="KW-1185">Reference proteome</keyword>
<protein>
    <submittedName>
        <fullName evidence="6">Uncharacterized protein</fullName>
    </submittedName>
</protein>
<dbReference type="PANTHER" id="PTHR42938:SF25">
    <property type="entry name" value="D-ISOMER SPECIFIC 2-HYDROXYACID DEHYDROGENASE FAMILY PROTEIN"/>
    <property type="match status" value="1"/>
</dbReference>
<comment type="similarity">
    <text evidence="2">Belongs to the D-isomer specific 2-hydroxyacid dehydrogenase family.</text>
</comment>
<dbReference type="Proteomes" id="UP001327560">
    <property type="component" value="Chromosome 4"/>
</dbReference>
<dbReference type="AlphaFoldDB" id="A0AAQ3K9J8"/>
<dbReference type="SUPFAM" id="SSF51735">
    <property type="entry name" value="NAD(P)-binding Rossmann-fold domains"/>
    <property type="match status" value="1"/>
</dbReference>
<dbReference type="Pfam" id="PF00389">
    <property type="entry name" value="2-Hacid_dh"/>
    <property type="match status" value="1"/>
</dbReference>
<evidence type="ECO:0000256" key="3">
    <source>
        <dbReference type="SAM" id="MobiDB-lite"/>
    </source>
</evidence>
<feature type="domain" description="D-isomer specific 2-hydroxyacid dehydrogenase catalytic" evidence="4">
    <location>
        <begin position="155"/>
        <end position="438"/>
    </location>
</feature>
<dbReference type="InterPro" id="IPR006140">
    <property type="entry name" value="D-isomer_DH_NAD-bd"/>
</dbReference>
<feature type="region of interest" description="Disordered" evidence="3">
    <location>
        <begin position="76"/>
        <end position="98"/>
    </location>
</feature>
<organism evidence="6 7">
    <name type="scientific">Canna indica</name>
    <name type="common">Indian-shot</name>
    <dbReference type="NCBI Taxonomy" id="4628"/>
    <lineage>
        <taxon>Eukaryota</taxon>
        <taxon>Viridiplantae</taxon>
        <taxon>Streptophyta</taxon>
        <taxon>Embryophyta</taxon>
        <taxon>Tracheophyta</taxon>
        <taxon>Spermatophyta</taxon>
        <taxon>Magnoliopsida</taxon>
        <taxon>Liliopsida</taxon>
        <taxon>Zingiberales</taxon>
        <taxon>Cannaceae</taxon>
        <taxon>Canna</taxon>
    </lineage>
</organism>
<evidence type="ECO:0000256" key="2">
    <source>
        <dbReference type="RuleBase" id="RU003719"/>
    </source>
</evidence>
<evidence type="ECO:0000313" key="7">
    <source>
        <dbReference type="Proteomes" id="UP001327560"/>
    </source>
</evidence>